<sequence>MNKTQELIQQSLALEIANKTLQLAGLEAELKQARETIANLESQLETASKLKGGDE</sequence>
<accession>A0A6N2YZR4</accession>
<dbReference type="AlphaFoldDB" id="A0A6N2YZR4"/>
<name>A0A6N2YZR4_9STRE</name>
<gene>
    <name evidence="2" type="ORF">SLLFYP71_00532</name>
</gene>
<proteinExistence type="predicted"/>
<reference evidence="2" key="1">
    <citation type="submission" date="2019-11" db="EMBL/GenBank/DDBJ databases">
        <authorList>
            <person name="Feng L."/>
        </authorList>
    </citation>
    <scope>NUCLEOTIDE SEQUENCE</scope>
    <source>
        <strain evidence="2">SLutetiensisLFYP71</strain>
    </source>
</reference>
<evidence type="ECO:0000313" key="2">
    <source>
        <dbReference type="EMBL" id="VYT72584.1"/>
    </source>
</evidence>
<dbReference type="RefSeq" id="WP_156672616.1">
    <property type="nucleotide sequence ID" value="NZ_CACRUI010000003.1"/>
</dbReference>
<keyword evidence="1" id="KW-0175">Coiled coil</keyword>
<evidence type="ECO:0000256" key="1">
    <source>
        <dbReference type="SAM" id="Coils"/>
    </source>
</evidence>
<feature type="coiled-coil region" evidence="1">
    <location>
        <begin position="16"/>
        <end position="50"/>
    </location>
</feature>
<organism evidence="2">
    <name type="scientific">Streptococcus lutetiensis</name>
    <dbReference type="NCBI Taxonomy" id="150055"/>
    <lineage>
        <taxon>Bacteria</taxon>
        <taxon>Bacillati</taxon>
        <taxon>Bacillota</taxon>
        <taxon>Bacilli</taxon>
        <taxon>Lactobacillales</taxon>
        <taxon>Streptococcaceae</taxon>
        <taxon>Streptococcus</taxon>
    </lineage>
</organism>
<dbReference type="EMBL" id="CACRUI010000003">
    <property type="protein sequence ID" value="VYT72584.1"/>
    <property type="molecule type" value="Genomic_DNA"/>
</dbReference>
<protein>
    <submittedName>
        <fullName evidence="2">Uncharacterized protein</fullName>
    </submittedName>
</protein>